<protein>
    <submittedName>
        <fullName evidence="3">Uncharacterized protein, YigZ family</fullName>
    </submittedName>
</protein>
<proteinExistence type="inferred from homology"/>
<comment type="similarity">
    <text evidence="1">Belongs to the IMPACT family.</text>
</comment>
<evidence type="ECO:0000313" key="3">
    <source>
        <dbReference type="EMBL" id="SEP54988.1"/>
    </source>
</evidence>
<reference evidence="3 4" key="1">
    <citation type="submission" date="2016-10" db="EMBL/GenBank/DDBJ databases">
        <authorList>
            <person name="de Groot N.N."/>
        </authorList>
    </citation>
    <scope>NUCLEOTIDE SEQUENCE [LARGE SCALE GENOMIC DNA]</scope>
    <source>
        <strain evidence="3 4">DSM 27078</strain>
    </source>
</reference>
<name>A0A1H8YUD7_9FLAO</name>
<keyword evidence="4" id="KW-1185">Reference proteome</keyword>
<dbReference type="RefSeq" id="WP_245745577.1">
    <property type="nucleotide sequence ID" value="NZ_FOEI01000001.1"/>
</dbReference>
<feature type="domain" description="Impact N-terminal" evidence="2">
    <location>
        <begin position="25"/>
        <end position="129"/>
    </location>
</feature>
<dbReference type="PANTHER" id="PTHR16301:SF20">
    <property type="entry name" value="IMPACT FAMILY MEMBER YIGZ"/>
    <property type="match status" value="1"/>
</dbReference>
<dbReference type="GO" id="GO:0005737">
    <property type="term" value="C:cytoplasm"/>
    <property type="evidence" value="ECO:0007669"/>
    <property type="project" value="TreeGrafter"/>
</dbReference>
<dbReference type="STRING" id="1299341.SAMN05444005_101107"/>
<dbReference type="AlphaFoldDB" id="A0A1H8YUD7"/>
<sequence length="208" mass="24074">MLESEIKDTYKTIDFAVEDVLFKEKNSKFIGYAYPITSEEEVKSHIENLKKEHFSARHWCYAYQIGTEKIKFRANDDGEPSNSAGMPIYGQIQSFEITNVLIVVVRYFGGVKLGVGGLISAYKTTAQLTLEEAVIVEKTIDKHFKIIFDYKNMNKVMRIIKEKNLDIVNQKMEMNCEIEIATRKKNAKEIFDIFTTLFEIEIEELENS</sequence>
<accession>A0A1H8YUD7</accession>
<evidence type="ECO:0000256" key="1">
    <source>
        <dbReference type="ARBA" id="ARBA00007665"/>
    </source>
</evidence>
<dbReference type="Gene3D" id="3.30.230.30">
    <property type="entry name" value="Impact, N-terminal domain"/>
    <property type="match status" value="1"/>
</dbReference>
<organism evidence="3 4">
    <name type="scientific">Flavobacterium urocaniciphilum</name>
    <dbReference type="NCBI Taxonomy" id="1299341"/>
    <lineage>
        <taxon>Bacteria</taxon>
        <taxon>Pseudomonadati</taxon>
        <taxon>Bacteroidota</taxon>
        <taxon>Flavobacteriia</taxon>
        <taxon>Flavobacteriales</taxon>
        <taxon>Flavobacteriaceae</taxon>
        <taxon>Flavobacterium</taxon>
    </lineage>
</organism>
<dbReference type="InterPro" id="IPR036956">
    <property type="entry name" value="Impact_N_sf"/>
</dbReference>
<dbReference type="Proteomes" id="UP000198648">
    <property type="component" value="Unassembled WGS sequence"/>
</dbReference>
<dbReference type="Pfam" id="PF01205">
    <property type="entry name" value="Impact_N"/>
    <property type="match status" value="1"/>
</dbReference>
<evidence type="ECO:0000313" key="4">
    <source>
        <dbReference type="Proteomes" id="UP000198648"/>
    </source>
</evidence>
<dbReference type="InterPro" id="IPR020568">
    <property type="entry name" value="Ribosomal_Su5_D2-typ_SF"/>
</dbReference>
<gene>
    <name evidence="3" type="ORF">SAMN05444005_101107</name>
</gene>
<dbReference type="InterPro" id="IPR023582">
    <property type="entry name" value="Impact"/>
</dbReference>
<dbReference type="EMBL" id="FOEI01000001">
    <property type="protein sequence ID" value="SEP54988.1"/>
    <property type="molecule type" value="Genomic_DNA"/>
</dbReference>
<dbReference type="InterPro" id="IPR001498">
    <property type="entry name" value="Impact_N"/>
</dbReference>
<dbReference type="PANTHER" id="PTHR16301">
    <property type="entry name" value="IMPACT-RELATED"/>
    <property type="match status" value="1"/>
</dbReference>
<evidence type="ECO:0000259" key="2">
    <source>
        <dbReference type="Pfam" id="PF01205"/>
    </source>
</evidence>
<dbReference type="GO" id="GO:0006446">
    <property type="term" value="P:regulation of translational initiation"/>
    <property type="evidence" value="ECO:0007669"/>
    <property type="project" value="TreeGrafter"/>
</dbReference>
<dbReference type="SUPFAM" id="SSF54211">
    <property type="entry name" value="Ribosomal protein S5 domain 2-like"/>
    <property type="match status" value="1"/>
</dbReference>